<dbReference type="Gene3D" id="3.30.230.10">
    <property type="match status" value="1"/>
</dbReference>
<dbReference type="AlphaFoldDB" id="A0A6J6MDJ3"/>
<sequence length="88" mass="9670">MLAPSSLSGDEPPRVAFAVSRNVGTAVVRNRLRRQVRAYLSEVRAQDPSRFPSGAWLFAIQPSAATAERDVFLRDVDSCLERLVGSPQ</sequence>
<dbReference type="PROSITE" id="PS00648">
    <property type="entry name" value="RIBONUCLEASE_P"/>
    <property type="match status" value="1"/>
</dbReference>
<evidence type="ECO:0000313" key="8">
    <source>
        <dbReference type="EMBL" id="CAB4566029.1"/>
    </source>
</evidence>
<evidence type="ECO:0000256" key="2">
    <source>
        <dbReference type="ARBA" id="ARBA00022694"/>
    </source>
</evidence>
<evidence type="ECO:0000313" key="7">
    <source>
        <dbReference type="EMBL" id="CAB4546120.1"/>
    </source>
</evidence>
<reference evidence="11" key="1">
    <citation type="submission" date="2020-05" db="EMBL/GenBank/DDBJ databases">
        <authorList>
            <person name="Chiriac C."/>
            <person name="Salcher M."/>
            <person name="Ghai R."/>
            <person name="Kavagutti S V."/>
        </authorList>
    </citation>
    <scope>NUCLEOTIDE SEQUENCE</scope>
</reference>
<evidence type="ECO:0000256" key="3">
    <source>
        <dbReference type="ARBA" id="ARBA00022722"/>
    </source>
</evidence>
<keyword evidence="2" id="KW-0819">tRNA processing</keyword>
<evidence type="ECO:0000313" key="9">
    <source>
        <dbReference type="EMBL" id="CAB4569697.1"/>
    </source>
</evidence>
<evidence type="ECO:0000313" key="10">
    <source>
        <dbReference type="EMBL" id="CAB4636779.1"/>
    </source>
</evidence>
<evidence type="ECO:0000256" key="5">
    <source>
        <dbReference type="ARBA" id="ARBA00022801"/>
    </source>
</evidence>
<dbReference type="GO" id="GO:0008033">
    <property type="term" value="P:tRNA processing"/>
    <property type="evidence" value="ECO:0007669"/>
    <property type="project" value="UniProtKB-KW"/>
</dbReference>
<dbReference type="GO" id="GO:0000049">
    <property type="term" value="F:tRNA binding"/>
    <property type="evidence" value="ECO:0007669"/>
    <property type="project" value="InterPro"/>
</dbReference>
<dbReference type="InterPro" id="IPR000100">
    <property type="entry name" value="RNase_P"/>
</dbReference>
<dbReference type="InterPro" id="IPR020539">
    <property type="entry name" value="RNase_P_CS"/>
</dbReference>
<name>A0A6J6MDJ3_9ZZZZ</name>
<dbReference type="Pfam" id="PF00825">
    <property type="entry name" value="Ribonuclease_P"/>
    <property type="match status" value="1"/>
</dbReference>
<accession>A0A6J6MDJ3</accession>
<organism evidence="11">
    <name type="scientific">freshwater metagenome</name>
    <dbReference type="NCBI Taxonomy" id="449393"/>
    <lineage>
        <taxon>unclassified sequences</taxon>
        <taxon>metagenomes</taxon>
        <taxon>ecological metagenomes</taxon>
    </lineage>
</organism>
<dbReference type="GO" id="GO:0004526">
    <property type="term" value="F:ribonuclease P activity"/>
    <property type="evidence" value="ECO:0007669"/>
    <property type="project" value="InterPro"/>
</dbReference>
<dbReference type="InterPro" id="IPR020568">
    <property type="entry name" value="Ribosomal_Su5_D2-typ_SF"/>
</dbReference>
<dbReference type="SUPFAM" id="SSF54211">
    <property type="entry name" value="Ribosomal protein S5 domain 2-like"/>
    <property type="match status" value="1"/>
</dbReference>
<evidence type="ECO:0000256" key="4">
    <source>
        <dbReference type="ARBA" id="ARBA00022759"/>
    </source>
</evidence>
<keyword evidence="3" id="KW-0540">Nuclease</keyword>
<keyword evidence="6" id="KW-0694">RNA-binding</keyword>
<proteinExistence type="predicted"/>
<comment type="function">
    <text evidence="1">RNaseP catalyzes the removal of the 5'-leader sequence from pre-tRNA to produce the mature 5'-terminus. It can also cleave other RNA substrates such as 4.5S RNA. The protein component plays an auxiliary but essential role in vivo by binding to the 5'-leader sequence and broadening the substrate specificity of the ribozyme.</text>
</comment>
<keyword evidence="5" id="KW-0378">Hydrolase</keyword>
<dbReference type="EMBL" id="CAEZTR010000007">
    <property type="protein sequence ID" value="CAB4566029.1"/>
    <property type="molecule type" value="Genomic_DNA"/>
</dbReference>
<evidence type="ECO:0000256" key="6">
    <source>
        <dbReference type="ARBA" id="ARBA00022884"/>
    </source>
</evidence>
<evidence type="ECO:0000313" key="11">
    <source>
        <dbReference type="EMBL" id="CAB4671912.1"/>
    </source>
</evidence>
<dbReference type="EMBL" id="CAEZSU010000040">
    <property type="protein sequence ID" value="CAB4546120.1"/>
    <property type="molecule type" value="Genomic_DNA"/>
</dbReference>
<protein>
    <submittedName>
        <fullName evidence="11">Unannotated protein</fullName>
    </submittedName>
</protein>
<keyword evidence="4" id="KW-0255">Endonuclease</keyword>
<dbReference type="EMBL" id="CAEZVV010000009">
    <property type="protein sequence ID" value="CAB4636779.1"/>
    <property type="molecule type" value="Genomic_DNA"/>
</dbReference>
<dbReference type="EMBL" id="CAEZXE010000022">
    <property type="protein sequence ID" value="CAB4671912.1"/>
    <property type="molecule type" value="Genomic_DNA"/>
</dbReference>
<gene>
    <name evidence="7" type="ORF">UFOPK1495_00515</name>
    <name evidence="9" type="ORF">UFOPK1603_01081</name>
    <name evidence="8" type="ORF">UFOPK1711_00213</name>
    <name evidence="10" type="ORF">UFOPK2143_00292</name>
    <name evidence="11" type="ORF">UFOPK2350_00400</name>
</gene>
<evidence type="ECO:0000256" key="1">
    <source>
        <dbReference type="ARBA" id="ARBA00002663"/>
    </source>
</evidence>
<dbReference type="InterPro" id="IPR014721">
    <property type="entry name" value="Ribsml_uS5_D2-typ_fold_subgr"/>
</dbReference>
<dbReference type="EMBL" id="CAEZTG010000097">
    <property type="protein sequence ID" value="CAB4569697.1"/>
    <property type="molecule type" value="Genomic_DNA"/>
</dbReference>